<dbReference type="Proteomes" id="UP001431656">
    <property type="component" value="Chromosome"/>
</dbReference>
<keyword evidence="3" id="KW-1185">Reference proteome</keyword>
<gene>
    <name evidence="2" type="ORF">brsh051_24570</name>
</gene>
<protein>
    <submittedName>
        <fullName evidence="2">Uncharacterized protein</fullName>
    </submittedName>
</protein>
<keyword evidence="1" id="KW-1133">Transmembrane helix</keyword>
<evidence type="ECO:0000313" key="3">
    <source>
        <dbReference type="Proteomes" id="UP001431656"/>
    </source>
</evidence>
<accession>A0AAN0MIH0</accession>
<feature type="transmembrane region" description="Helical" evidence="1">
    <location>
        <begin position="242"/>
        <end position="259"/>
    </location>
</feature>
<dbReference type="EMBL" id="AP028056">
    <property type="protein sequence ID" value="BEH03176.1"/>
    <property type="molecule type" value="Genomic_DNA"/>
</dbReference>
<keyword evidence="1" id="KW-0812">Transmembrane</keyword>
<dbReference type="AlphaFoldDB" id="A0AAN0MIH0"/>
<evidence type="ECO:0000256" key="1">
    <source>
        <dbReference type="SAM" id="Phobius"/>
    </source>
</evidence>
<reference evidence="2" key="1">
    <citation type="journal article" date="2024" name="Int. J. Syst. Evol. Microbiol.">
        <title>Brooklawnia propionicigenes sp. nov., a facultatively anaerobic, propionate-producing bacterium isolated from a methanogenic reactor treating waste from cattle farms.</title>
        <authorList>
            <person name="Akita Y."/>
            <person name="Ueki A."/>
            <person name="Tonouchi A."/>
            <person name="Sugawara Y."/>
            <person name="Honma S."/>
            <person name="Kaku N."/>
            <person name="Ueki K."/>
        </authorList>
    </citation>
    <scope>NUCLEOTIDE SEQUENCE</scope>
    <source>
        <strain evidence="2">SH051</strain>
    </source>
</reference>
<feature type="transmembrane region" description="Helical" evidence="1">
    <location>
        <begin position="320"/>
        <end position="345"/>
    </location>
</feature>
<keyword evidence="1" id="KW-0472">Membrane</keyword>
<evidence type="ECO:0000313" key="2">
    <source>
        <dbReference type="EMBL" id="BEH03176.1"/>
    </source>
</evidence>
<sequence length="357" mass="37976">MRIGSILRWAWRDFASGQMQAVLLIVAAAAVFGSLGAAEVLQVTAVNTEMMHYRDTASNVILVTANKTVDGGACDRLSELDSVQNSGGLRERSPLVLHELYGLSVAAYDVSPGFAELIAGSPITDSGVLIHDTLAEQLGLSAGSRLETPEGPIVIAGTYVWPSDGRDARLGFAVLVPTPTTSAFDECWLREWPVSEDSGALLRSTVITESQNADAAQIRQANPSNGTNADFSGEFESRISRFAWVGAAAFGLCVGLLWARRRRVELCDGLAKGQSRSALLLQVAIEAGLVAVPALVLSGAALGILSRIHSDDKQFFHELWLIAAVCPAAGSVSLILGSMLGAASLRRASMYRYFRAR</sequence>
<feature type="transmembrane region" description="Helical" evidence="1">
    <location>
        <begin position="279"/>
        <end position="308"/>
    </location>
</feature>
<organism evidence="2 3">
    <name type="scientific">Brooklawnia propionicigenes</name>
    <dbReference type="NCBI Taxonomy" id="3041175"/>
    <lineage>
        <taxon>Bacteria</taxon>
        <taxon>Bacillati</taxon>
        <taxon>Actinomycetota</taxon>
        <taxon>Actinomycetes</taxon>
        <taxon>Propionibacteriales</taxon>
        <taxon>Propionibacteriaceae</taxon>
        <taxon>Brooklawnia</taxon>
    </lineage>
</organism>
<proteinExistence type="predicted"/>
<name>A0AAN0MIH0_9ACTN</name>
<dbReference type="KEGG" id="broo:brsh051_24570"/>